<dbReference type="EMBL" id="JAWDJX010000015">
    <property type="protein sequence ID" value="KAK3053601.1"/>
    <property type="molecule type" value="Genomic_DNA"/>
</dbReference>
<evidence type="ECO:0000313" key="2">
    <source>
        <dbReference type="Proteomes" id="UP001271007"/>
    </source>
</evidence>
<comment type="caution">
    <text evidence="1">The sequence shown here is derived from an EMBL/GenBank/DDBJ whole genome shotgun (WGS) entry which is preliminary data.</text>
</comment>
<evidence type="ECO:0000313" key="1">
    <source>
        <dbReference type="EMBL" id="KAK3053601.1"/>
    </source>
</evidence>
<proteinExistence type="predicted"/>
<sequence length="235" mass="26291">MDNAPLNKLPGELRNRISELALDRGGLLCIKYRSLAEKELGITSLIIEEHDPHDINPFTNPNMRALSETCKQLHQETKEMFWATNSFIVPLDQPRWEAPGGNNAKLLEPLADVLEFFKSAGIRTVLTLRTDLPAFRYGSTTLSNGTTSLAAAETAISMFEKCIIGRMVVTLRVTYIAGPDYNQQTLDIPLDGSRFSKSCREGADVLLRLRSGPAMHRLHLLGRMLRDRAIETKQV</sequence>
<dbReference type="Proteomes" id="UP001271007">
    <property type="component" value="Unassembled WGS sequence"/>
</dbReference>
<reference evidence="1" key="1">
    <citation type="submission" date="2023-04" db="EMBL/GenBank/DDBJ databases">
        <title>Black Yeasts Isolated from many extreme environments.</title>
        <authorList>
            <person name="Coleine C."/>
            <person name="Stajich J.E."/>
            <person name="Selbmann L."/>
        </authorList>
    </citation>
    <scope>NUCLEOTIDE SEQUENCE</scope>
    <source>
        <strain evidence="1">CCFEE 5312</strain>
    </source>
</reference>
<protein>
    <submittedName>
        <fullName evidence="1">Uncharacterized protein</fullName>
    </submittedName>
</protein>
<name>A0AAJ0DGF0_9PEZI</name>
<dbReference type="AlphaFoldDB" id="A0AAJ0DGF0"/>
<gene>
    <name evidence="1" type="ORF">LTR09_005345</name>
</gene>
<keyword evidence="2" id="KW-1185">Reference proteome</keyword>
<organism evidence="1 2">
    <name type="scientific">Extremus antarcticus</name>
    <dbReference type="NCBI Taxonomy" id="702011"/>
    <lineage>
        <taxon>Eukaryota</taxon>
        <taxon>Fungi</taxon>
        <taxon>Dikarya</taxon>
        <taxon>Ascomycota</taxon>
        <taxon>Pezizomycotina</taxon>
        <taxon>Dothideomycetes</taxon>
        <taxon>Dothideomycetidae</taxon>
        <taxon>Mycosphaerellales</taxon>
        <taxon>Extremaceae</taxon>
        <taxon>Extremus</taxon>
    </lineage>
</organism>
<accession>A0AAJ0DGF0</accession>